<comment type="subcellular location">
    <subcellularLocation>
        <location evidence="1">Cell membrane</location>
        <topology evidence="1">Multi-pass membrane protein</topology>
    </subcellularLocation>
</comment>
<dbReference type="CDD" id="cd12822">
    <property type="entry name" value="TmCorA-like"/>
    <property type="match status" value="1"/>
</dbReference>
<dbReference type="GO" id="GO:0015095">
    <property type="term" value="F:magnesium ion transmembrane transporter activity"/>
    <property type="evidence" value="ECO:0007669"/>
    <property type="project" value="TreeGrafter"/>
</dbReference>
<evidence type="ECO:0000256" key="1">
    <source>
        <dbReference type="ARBA" id="ARBA00004651"/>
    </source>
</evidence>
<evidence type="ECO:0000256" key="2">
    <source>
        <dbReference type="ARBA" id="ARBA00009765"/>
    </source>
</evidence>
<dbReference type="Gene3D" id="3.30.460.20">
    <property type="entry name" value="CorA soluble domain-like"/>
    <property type="match status" value="1"/>
</dbReference>
<comment type="similarity">
    <text evidence="2">Belongs to the CorA metal ion transporter (MIT) (TC 1.A.35) family.</text>
</comment>
<evidence type="ECO:0000256" key="9">
    <source>
        <dbReference type="ARBA" id="ARBA00023136"/>
    </source>
</evidence>
<dbReference type="Proteomes" id="UP000324760">
    <property type="component" value="Chromosome"/>
</dbReference>
<evidence type="ECO:0000313" key="13">
    <source>
        <dbReference type="EMBL" id="QEQ95503.1"/>
    </source>
</evidence>
<feature type="transmembrane region" description="Helical" evidence="12">
    <location>
        <begin position="263"/>
        <end position="283"/>
    </location>
</feature>
<dbReference type="FunFam" id="1.20.58.340:FF:000004">
    <property type="entry name" value="Magnesium transport protein CorA"/>
    <property type="match status" value="1"/>
</dbReference>
<dbReference type="InterPro" id="IPR002523">
    <property type="entry name" value="MgTranspt_CorA/ZnTranspt_ZntB"/>
</dbReference>
<evidence type="ECO:0000313" key="14">
    <source>
        <dbReference type="Proteomes" id="UP000324760"/>
    </source>
</evidence>
<comment type="function">
    <text evidence="11">Mediates influx of magnesium ions. Alternates between open and closed states. Activated by low cytoplasmic Mg(2+) levels. Inactive when cytoplasmic Mg(2+) levels are high.</text>
</comment>
<dbReference type="SUPFAM" id="SSF144083">
    <property type="entry name" value="Magnesium transport protein CorA, transmembrane region"/>
    <property type="match status" value="1"/>
</dbReference>
<dbReference type="GO" id="GO:0050897">
    <property type="term" value="F:cobalt ion binding"/>
    <property type="evidence" value="ECO:0007669"/>
    <property type="project" value="TreeGrafter"/>
</dbReference>
<keyword evidence="5 12" id="KW-0812">Transmembrane</keyword>
<name>A0A5P1R7H1_9GAMM</name>
<dbReference type="RefSeq" id="WP_138986208.1">
    <property type="nucleotide sequence ID" value="NZ_CP043869.1"/>
</dbReference>
<dbReference type="GO" id="GO:0015087">
    <property type="term" value="F:cobalt ion transmembrane transporter activity"/>
    <property type="evidence" value="ECO:0007669"/>
    <property type="project" value="TreeGrafter"/>
</dbReference>
<dbReference type="AlphaFoldDB" id="A0A5P1R7H1"/>
<feature type="transmembrane region" description="Helical" evidence="12">
    <location>
        <begin position="295"/>
        <end position="315"/>
    </location>
</feature>
<keyword evidence="6" id="KW-0460">Magnesium</keyword>
<evidence type="ECO:0000256" key="7">
    <source>
        <dbReference type="ARBA" id="ARBA00022989"/>
    </source>
</evidence>
<dbReference type="KEGG" id="ncu:F0U83_01605"/>
<sequence length="321" mass="37177">MITIRYVNKPEKQCTQVSELLDLLPEVTEPVWVDLYSNDDQLIKTLLTALHCHELAIGDTLRHRHPPKIEYFDDQIFILYRGIHQVEDTLSFEHQQIAFFISENLLISVHRREVQGINKVLQGNIQSLINIPLDLACKIMHLSAGIYLESILEFDETLATLEDVLLNAGNDQTLRELTSYQSRLLKLIRTFNYHLSISHCLVTEEEGGLPVSCSQESQHRINDLNDRFERLYSLSRMHYDICGDLINGYLSITSHQLNNTMRVLTVITAIFVPLSFLAGLYGMNFEHIPELHYRYGYFVLLGVMLLLAAGLVWLFKKKRWF</sequence>
<keyword evidence="4" id="KW-1003">Cell membrane</keyword>
<dbReference type="InterPro" id="IPR045863">
    <property type="entry name" value="CorA_TM1_TM2"/>
</dbReference>
<dbReference type="PANTHER" id="PTHR46494:SF1">
    <property type="entry name" value="CORA FAMILY METAL ION TRANSPORTER (EUROFUNG)"/>
    <property type="match status" value="1"/>
</dbReference>
<evidence type="ECO:0000256" key="3">
    <source>
        <dbReference type="ARBA" id="ARBA00022448"/>
    </source>
</evidence>
<dbReference type="EMBL" id="CP043869">
    <property type="protein sequence ID" value="QEQ95503.1"/>
    <property type="molecule type" value="Genomic_DNA"/>
</dbReference>
<keyword evidence="7 12" id="KW-1133">Transmembrane helix</keyword>
<keyword evidence="3" id="KW-0813">Transport</keyword>
<gene>
    <name evidence="13" type="ORF">F0U83_01605</name>
</gene>
<proteinExistence type="inferred from homology"/>
<keyword evidence="14" id="KW-1185">Reference proteome</keyword>
<evidence type="ECO:0000256" key="6">
    <source>
        <dbReference type="ARBA" id="ARBA00022842"/>
    </source>
</evidence>
<comment type="catalytic activity">
    <reaction evidence="10">
        <text>Mg(2+)(in) = Mg(2+)(out)</text>
        <dbReference type="Rhea" id="RHEA:29827"/>
        <dbReference type="ChEBI" id="CHEBI:18420"/>
    </reaction>
</comment>
<dbReference type="InterPro" id="IPR045861">
    <property type="entry name" value="CorA_cytoplasmic_dom"/>
</dbReference>
<evidence type="ECO:0000256" key="4">
    <source>
        <dbReference type="ARBA" id="ARBA00022475"/>
    </source>
</evidence>
<evidence type="ECO:0000256" key="5">
    <source>
        <dbReference type="ARBA" id="ARBA00022692"/>
    </source>
</evidence>
<dbReference type="GO" id="GO:0005886">
    <property type="term" value="C:plasma membrane"/>
    <property type="evidence" value="ECO:0007669"/>
    <property type="project" value="UniProtKB-SubCell"/>
</dbReference>
<evidence type="ECO:0000256" key="11">
    <source>
        <dbReference type="ARBA" id="ARBA00045497"/>
    </source>
</evidence>
<dbReference type="Gene3D" id="1.20.58.340">
    <property type="entry name" value="Magnesium transport protein CorA, transmembrane region"/>
    <property type="match status" value="2"/>
</dbReference>
<evidence type="ECO:0000256" key="10">
    <source>
        <dbReference type="ARBA" id="ARBA00034269"/>
    </source>
</evidence>
<dbReference type="Pfam" id="PF01544">
    <property type="entry name" value="CorA"/>
    <property type="match status" value="1"/>
</dbReference>
<keyword evidence="8" id="KW-0406">Ion transport</keyword>
<dbReference type="SUPFAM" id="SSF143865">
    <property type="entry name" value="CorA soluble domain-like"/>
    <property type="match status" value="1"/>
</dbReference>
<reference evidence="13 14" key="1">
    <citation type="journal article" date="2019" name="Biochem. Eng. J.">
        <title>Metabolic engineering of the marine bacteria Neptunomonas concharum for the production of acetoin and meso-2,3-butanediol from acetate.</title>
        <authorList>
            <person name="Li W."/>
            <person name="Pu N."/>
            <person name="Liu C.-X."/>
            <person name="Yuan Q.-P."/>
            <person name="Li Z.-J."/>
        </authorList>
    </citation>
    <scope>NUCLEOTIDE SEQUENCE [LARGE SCALE GENOMIC DNA]</scope>
    <source>
        <strain evidence="13 14">JCM17730</strain>
    </source>
</reference>
<keyword evidence="9 12" id="KW-0472">Membrane</keyword>
<dbReference type="GO" id="GO:0000287">
    <property type="term" value="F:magnesium ion binding"/>
    <property type="evidence" value="ECO:0007669"/>
    <property type="project" value="TreeGrafter"/>
</dbReference>
<dbReference type="OrthoDB" id="9803416at2"/>
<dbReference type="PANTHER" id="PTHR46494">
    <property type="entry name" value="CORA FAMILY METAL ION TRANSPORTER (EUROFUNG)"/>
    <property type="match status" value="1"/>
</dbReference>
<organism evidence="13 14">
    <name type="scientific">Neptunomonas concharum</name>
    <dbReference type="NCBI Taxonomy" id="1031538"/>
    <lineage>
        <taxon>Bacteria</taxon>
        <taxon>Pseudomonadati</taxon>
        <taxon>Pseudomonadota</taxon>
        <taxon>Gammaproteobacteria</taxon>
        <taxon>Oceanospirillales</taxon>
        <taxon>Oceanospirillaceae</taxon>
        <taxon>Neptunomonas</taxon>
    </lineage>
</organism>
<evidence type="ECO:0000256" key="12">
    <source>
        <dbReference type="SAM" id="Phobius"/>
    </source>
</evidence>
<evidence type="ECO:0000256" key="8">
    <source>
        <dbReference type="ARBA" id="ARBA00023065"/>
    </source>
</evidence>
<protein>
    <submittedName>
        <fullName evidence="13">Magnesium transporter CorA family protein</fullName>
    </submittedName>
</protein>
<accession>A0A5P1R7H1</accession>